<proteinExistence type="inferred from homology"/>
<evidence type="ECO:0000256" key="11">
    <source>
        <dbReference type="ARBA" id="ARBA00023136"/>
    </source>
</evidence>
<evidence type="ECO:0000256" key="7">
    <source>
        <dbReference type="ARBA" id="ARBA00022781"/>
    </source>
</evidence>
<evidence type="ECO:0000256" key="12">
    <source>
        <dbReference type="RuleBase" id="RU003661"/>
    </source>
</evidence>
<evidence type="ECO:0000256" key="10">
    <source>
        <dbReference type="ARBA" id="ARBA00023128"/>
    </source>
</evidence>
<keyword evidence="5 12" id="KW-0138">CF(0)</keyword>
<dbReference type="RefSeq" id="YP_009440925.1">
    <property type="nucleotide sequence ID" value="NC_036156.1"/>
</dbReference>
<evidence type="ECO:0000256" key="6">
    <source>
        <dbReference type="ARBA" id="ARBA00022692"/>
    </source>
</evidence>
<dbReference type="EMBL" id="KF717095">
    <property type="protein sequence ID" value="AHC32055.1"/>
    <property type="molecule type" value="Genomic_DNA"/>
</dbReference>
<dbReference type="GO" id="GO:0015078">
    <property type="term" value="F:proton transmembrane transporter activity"/>
    <property type="evidence" value="ECO:0007669"/>
    <property type="project" value="InterPro"/>
</dbReference>
<evidence type="ECO:0000313" key="14">
    <source>
        <dbReference type="EMBL" id="AHC32055.1"/>
    </source>
</evidence>
<evidence type="ECO:0000256" key="8">
    <source>
        <dbReference type="ARBA" id="ARBA00022989"/>
    </source>
</evidence>
<keyword evidence="4 12" id="KW-0813">Transport</keyword>
<gene>
    <name evidence="14" type="primary">ATP8</name>
</gene>
<dbReference type="CTD" id="4509"/>
<evidence type="ECO:0000256" key="2">
    <source>
        <dbReference type="ARBA" id="ARBA00008892"/>
    </source>
</evidence>
<dbReference type="InterPro" id="IPR001421">
    <property type="entry name" value="ATP8_metazoa"/>
</dbReference>
<accession>A0A342CFH9</accession>
<dbReference type="AlphaFoldDB" id="A0A342CFH9"/>
<dbReference type="Pfam" id="PF00895">
    <property type="entry name" value="ATP-synt_8"/>
    <property type="match status" value="1"/>
</dbReference>
<evidence type="ECO:0000256" key="5">
    <source>
        <dbReference type="ARBA" id="ARBA00022547"/>
    </source>
</evidence>
<protein>
    <recommendedName>
        <fullName evidence="12">ATP synthase complex subunit 8</fullName>
    </recommendedName>
</protein>
<keyword evidence="8 13" id="KW-1133">Transmembrane helix</keyword>
<reference evidence="14" key="1">
    <citation type="submission" date="2013-10" db="EMBL/GenBank/DDBJ databases">
        <authorList>
            <person name="Chen S.I."/>
        </authorList>
    </citation>
    <scope>NUCLEOTIDE SEQUENCE</scope>
</reference>
<evidence type="ECO:0000256" key="9">
    <source>
        <dbReference type="ARBA" id="ARBA00023065"/>
    </source>
</evidence>
<sequence length="52" mass="6429">MPQMMPLNWLILMIFFSLIFLFTFLNLYYFYTPDPFTKPQSSILTSKINWKW</sequence>
<evidence type="ECO:0000256" key="13">
    <source>
        <dbReference type="SAM" id="Phobius"/>
    </source>
</evidence>
<comment type="similarity">
    <text evidence="2 12">Belongs to the ATPase protein 8 family.</text>
</comment>
<geneLocation type="mitochondrion" evidence="14"/>
<dbReference type="GO" id="GO:0045259">
    <property type="term" value="C:proton-transporting ATP synthase complex"/>
    <property type="evidence" value="ECO:0007669"/>
    <property type="project" value="UniProtKB-KW"/>
</dbReference>
<evidence type="ECO:0000256" key="4">
    <source>
        <dbReference type="ARBA" id="ARBA00022448"/>
    </source>
</evidence>
<keyword evidence="10 12" id="KW-0496">Mitochondrion</keyword>
<dbReference type="GO" id="GO:0031966">
    <property type="term" value="C:mitochondrial membrane"/>
    <property type="evidence" value="ECO:0007669"/>
    <property type="project" value="UniProtKB-SubCell"/>
</dbReference>
<name>A0A342CFH9_9NEOP</name>
<feature type="transmembrane region" description="Helical" evidence="13">
    <location>
        <begin position="7"/>
        <end position="31"/>
    </location>
</feature>
<keyword evidence="9 12" id="KW-0406">Ion transport</keyword>
<keyword evidence="7 12" id="KW-0375">Hydrogen ion transport</keyword>
<evidence type="ECO:0000256" key="1">
    <source>
        <dbReference type="ARBA" id="ARBA00004304"/>
    </source>
</evidence>
<comment type="subcellular location">
    <subcellularLocation>
        <location evidence="1 12">Mitochondrion membrane</location>
        <topology evidence="1 12">Single-pass membrane protein</topology>
    </subcellularLocation>
</comment>
<dbReference type="GeneID" id="34829198"/>
<keyword evidence="11 13" id="KW-0472">Membrane</keyword>
<evidence type="ECO:0000256" key="3">
    <source>
        <dbReference type="ARBA" id="ARBA00011291"/>
    </source>
</evidence>
<dbReference type="GO" id="GO:0015986">
    <property type="term" value="P:proton motive force-driven ATP synthesis"/>
    <property type="evidence" value="ECO:0007669"/>
    <property type="project" value="InterPro"/>
</dbReference>
<organism evidence="14">
    <name type="scientific">Hydromanicus wulaianus</name>
    <dbReference type="NCBI Taxonomy" id="1435189"/>
    <lineage>
        <taxon>Eukaryota</taxon>
        <taxon>Metazoa</taxon>
        <taxon>Ecdysozoa</taxon>
        <taxon>Arthropoda</taxon>
        <taxon>Hexapoda</taxon>
        <taxon>Insecta</taxon>
        <taxon>Pterygota</taxon>
        <taxon>Neoptera</taxon>
        <taxon>Endopterygota</taxon>
        <taxon>Trichoptera</taxon>
        <taxon>Annulipalpia</taxon>
        <taxon>Hydropsychoidea</taxon>
        <taxon>Hydropsychidae</taxon>
        <taxon>Hydropsychinae</taxon>
        <taxon>Hydromanicus</taxon>
    </lineage>
</organism>
<keyword evidence="6 12" id="KW-0812">Transmembrane</keyword>
<comment type="subunit">
    <text evidence="3">F-type ATPases have 2 components, CF(1) - the catalytic core - and CF(0) - the membrane proton channel.</text>
</comment>